<dbReference type="EC" id="2.5.1.18" evidence="1"/>
<comment type="catalytic activity">
    <reaction evidence="1">
        <text>methylarsonate + 2 glutathione + H(+) = methylarsonous acid + glutathione disulfide + H2O</text>
        <dbReference type="Rhea" id="RHEA:15969"/>
        <dbReference type="ChEBI" id="CHEBI:15377"/>
        <dbReference type="ChEBI" id="CHEBI:15378"/>
        <dbReference type="ChEBI" id="CHEBI:17826"/>
        <dbReference type="ChEBI" id="CHEBI:33409"/>
        <dbReference type="ChEBI" id="CHEBI:57925"/>
        <dbReference type="ChEBI" id="CHEBI:58297"/>
        <dbReference type="EC" id="1.20.4.2"/>
    </reaction>
</comment>
<evidence type="ECO:0000256" key="1">
    <source>
        <dbReference type="RuleBase" id="RU368071"/>
    </source>
</evidence>
<evidence type="ECO:0000313" key="4">
    <source>
        <dbReference type="WBParaSite" id="GPUH_0002281101-mRNA-1"/>
    </source>
</evidence>
<dbReference type="InterPro" id="IPR005442">
    <property type="entry name" value="GST_omega"/>
</dbReference>
<dbReference type="EC" id="1.20.4.2" evidence="1"/>
<comment type="similarity">
    <text evidence="1">Belongs to the GST superfamily. Omega family.</text>
</comment>
<dbReference type="EC" id="1.8.5.1" evidence="1"/>
<keyword evidence="3" id="KW-1185">Reference proteome</keyword>
<dbReference type="PRINTS" id="PR01625">
    <property type="entry name" value="GSTRNSFRASEO"/>
</dbReference>
<keyword evidence="1" id="KW-0560">Oxidoreductase</keyword>
<dbReference type="InterPro" id="IPR036282">
    <property type="entry name" value="Glutathione-S-Trfase_C_sf"/>
</dbReference>
<protein>
    <recommendedName>
        <fullName evidence="1">Glutathione S-transferase omega</fullName>
        <shortName evidence="1">GSTO</shortName>
        <ecNumber evidence="1">1.20.4.2</ecNumber>
        <ecNumber evidence="1">1.8.5.1</ecNumber>
        <ecNumber evidence="1">2.5.1.18</ecNumber>
    </recommendedName>
    <alternativeName>
        <fullName evidence="1">Glutathione-dependent dehydroascorbate reductase</fullName>
    </alternativeName>
    <alternativeName>
        <fullName evidence="1">Monomethylarsonic acid reductase</fullName>
    </alternativeName>
</protein>
<dbReference type="PANTHER" id="PTHR43968">
    <property type="match status" value="1"/>
</dbReference>
<organism evidence="4">
    <name type="scientific">Gongylonema pulchrum</name>
    <dbReference type="NCBI Taxonomy" id="637853"/>
    <lineage>
        <taxon>Eukaryota</taxon>
        <taxon>Metazoa</taxon>
        <taxon>Ecdysozoa</taxon>
        <taxon>Nematoda</taxon>
        <taxon>Chromadorea</taxon>
        <taxon>Rhabditida</taxon>
        <taxon>Spirurina</taxon>
        <taxon>Spiruromorpha</taxon>
        <taxon>Spiruroidea</taxon>
        <taxon>Gongylonematidae</taxon>
        <taxon>Gongylonema</taxon>
    </lineage>
</organism>
<dbReference type="Proteomes" id="UP000271098">
    <property type="component" value="Unassembled WGS sequence"/>
</dbReference>
<gene>
    <name evidence="2" type="ORF">GPUH_LOCUS22784</name>
</gene>
<dbReference type="OrthoDB" id="4951845at2759"/>
<proteinExistence type="inferred from homology"/>
<dbReference type="GO" id="GO:0006749">
    <property type="term" value="P:glutathione metabolic process"/>
    <property type="evidence" value="ECO:0007669"/>
    <property type="project" value="UniProtKB-UniRule"/>
</dbReference>
<evidence type="ECO:0000313" key="2">
    <source>
        <dbReference type="EMBL" id="VDN40539.1"/>
    </source>
</evidence>
<comment type="function">
    <text evidence="1">Exhibits glutathione-dependent thiol transferase activity. Has high dehydroascorbate reductase activity and may contribute to the recycling of ascorbic acid. Participates in the biotransformation of inorganic arsenic and reduces monomethylarsonic acid (MMA).</text>
</comment>
<dbReference type="Pfam" id="PF13410">
    <property type="entry name" value="GST_C_2"/>
    <property type="match status" value="1"/>
</dbReference>
<accession>A0A183EP93</accession>
<dbReference type="Gene3D" id="1.20.1050.10">
    <property type="match status" value="1"/>
</dbReference>
<evidence type="ECO:0000313" key="3">
    <source>
        <dbReference type="Proteomes" id="UP000271098"/>
    </source>
</evidence>
<dbReference type="GO" id="GO:0045174">
    <property type="term" value="F:glutathione dehydrogenase (ascorbate) activity"/>
    <property type="evidence" value="ECO:0007669"/>
    <property type="project" value="UniProtKB-UniRule"/>
</dbReference>
<dbReference type="PANTHER" id="PTHR43968:SF9">
    <property type="entry name" value="GLUTATHIONE S-TRANSFERASE"/>
    <property type="match status" value="1"/>
</dbReference>
<dbReference type="EMBL" id="UYRT01095962">
    <property type="protein sequence ID" value="VDN40539.1"/>
    <property type="molecule type" value="Genomic_DNA"/>
</dbReference>
<sequence length="171" mass="19606">MNEVRHTEYQTVYESAVIAEYLDDIFPETAILPHHPLAKANQKMLVERLSPLISTMFKVLHPNNASVQRDVDKSLHNALQNAEKLLIDDFYGGDHHEFTLGGTMGYADIMIWPFLERLQLVTLNPYTQFRYCWIGIFVGESLQLHKTKKEDASLFSLNVLEAGMEKRIVGN</sequence>
<dbReference type="WBParaSite" id="GPUH_0002281101-mRNA-1">
    <property type="protein sequence ID" value="GPUH_0002281101-mRNA-1"/>
    <property type="gene ID" value="GPUH_0002281101"/>
</dbReference>
<name>A0A183EP93_9BILA</name>
<reference evidence="2 3" key="2">
    <citation type="submission" date="2018-11" db="EMBL/GenBank/DDBJ databases">
        <authorList>
            <consortium name="Pathogen Informatics"/>
        </authorList>
    </citation>
    <scope>NUCLEOTIDE SEQUENCE [LARGE SCALE GENOMIC DNA]</scope>
</reference>
<dbReference type="AlphaFoldDB" id="A0A183EP93"/>
<dbReference type="GO" id="GO:0050610">
    <property type="term" value="F:methylarsonate reductase activity"/>
    <property type="evidence" value="ECO:0007669"/>
    <property type="project" value="UniProtKB-UniRule"/>
</dbReference>
<dbReference type="SUPFAM" id="SSF47616">
    <property type="entry name" value="GST C-terminal domain-like"/>
    <property type="match status" value="1"/>
</dbReference>
<dbReference type="InterPro" id="IPR050983">
    <property type="entry name" value="GST_Omega/HSP26"/>
</dbReference>
<keyword evidence="1" id="KW-0808">Transferase</keyword>
<comment type="catalytic activity">
    <reaction evidence="1">
        <text>L-dehydroascorbate + 2 glutathione = glutathione disulfide + L-ascorbate</text>
        <dbReference type="Rhea" id="RHEA:24424"/>
        <dbReference type="ChEBI" id="CHEBI:38290"/>
        <dbReference type="ChEBI" id="CHEBI:57925"/>
        <dbReference type="ChEBI" id="CHEBI:58297"/>
        <dbReference type="ChEBI" id="CHEBI:58539"/>
        <dbReference type="EC" id="1.8.5.1"/>
    </reaction>
</comment>
<comment type="catalytic activity">
    <reaction evidence="1">
        <text>RX + glutathione = an S-substituted glutathione + a halide anion + H(+)</text>
        <dbReference type="Rhea" id="RHEA:16437"/>
        <dbReference type="ChEBI" id="CHEBI:15378"/>
        <dbReference type="ChEBI" id="CHEBI:16042"/>
        <dbReference type="ChEBI" id="CHEBI:17792"/>
        <dbReference type="ChEBI" id="CHEBI:57925"/>
        <dbReference type="ChEBI" id="CHEBI:90779"/>
        <dbReference type="EC" id="2.5.1.18"/>
    </reaction>
</comment>
<dbReference type="GO" id="GO:0004364">
    <property type="term" value="F:glutathione transferase activity"/>
    <property type="evidence" value="ECO:0007669"/>
    <property type="project" value="UniProtKB-UniRule"/>
</dbReference>
<dbReference type="GO" id="GO:0005737">
    <property type="term" value="C:cytoplasm"/>
    <property type="evidence" value="ECO:0007669"/>
    <property type="project" value="InterPro"/>
</dbReference>
<reference evidence="4" key="1">
    <citation type="submission" date="2016-06" db="UniProtKB">
        <authorList>
            <consortium name="WormBaseParasite"/>
        </authorList>
    </citation>
    <scope>IDENTIFICATION</scope>
</reference>